<dbReference type="SUPFAM" id="SSF46894">
    <property type="entry name" value="C-terminal effector domain of the bipartite response regulators"/>
    <property type="match status" value="1"/>
</dbReference>
<evidence type="ECO:0000313" key="3">
    <source>
        <dbReference type="Proteomes" id="UP000245698"/>
    </source>
</evidence>
<dbReference type="AlphaFoldDB" id="A0A2P9AR10"/>
<evidence type="ECO:0000259" key="1">
    <source>
        <dbReference type="SMART" id="SM00421"/>
    </source>
</evidence>
<dbReference type="RefSeq" id="WP_123150283.1">
    <property type="nucleotide sequence ID" value="NZ_FUIG01000043.1"/>
</dbReference>
<dbReference type="SMART" id="SM00421">
    <property type="entry name" value="HTH_LUXR"/>
    <property type="match status" value="1"/>
</dbReference>
<evidence type="ECO:0000313" key="2">
    <source>
        <dbReference type="EMBL" id="SJM33599.1"/>
    </source>
</evidence>
<proteinExistence type="predicted"/>
<accession>A0A2P9AR10</accession>
<reference evidence="3" key="1">
    <citation type="submission" date="2016-12" db="EMBL/GenBank/DDBJ databases">
        <authorList>
            <person name="Brunel B."/>
        </authorList>
    </citation>
    <scope>NUCLEOTIDE SEQUENCE [LARGE SCALE GENOMIC DNA]</scope>
</reference>
<name>A0A2P9AR10_9HYPH</name>
<sequence length="364" mass="39576">MGAAFDFDAIGVAFVEAALDPSRWDAAMEVAEKATGSAGALLFDIRGHLPLVPCSRAMAPVLETYVRDGWINRDERYRGLNVLDRQGVTSEFDFVTTDEIARHPYYQEFLAPFGLQRYAAVKIAAGDDFWALSLQRSIQQGPFTPDEMRQLAELSKQLGSVAAVARAIGFGKADAALDAFSATETPAVMLDRSGNVLRSNAPAERLLGRGLQITRRRLVSFDRTATDALDRSLKALLCSPDTAASMPPVPLPRLQGRPLLAYPLRLPKVSYNALAPCQAIVILIDPDARPPPPEAVLQSCFRLTASEARLARKICSGHGVEAAADELGVSYETGRNQLKSVFAKTQTHRQSELVALLTRLSNGR</sequence>
<feature type="domain" description="HTH luxR-type" evidence="1">
    <location>
        <begin position="300"/>
        <end position="357"/>
    </location>
</feature>
<dbReference type="InterPro" id="IPR036388">
    <property type="entry name" value="WH-like_DNA-bd_sf"/>
</dbReference>
<dbReference type="InterPro" id="IPR000792">
    <property type="entry name" value="Tscrpt_reg_LuxR_C"/>
</dbReference>
<protein>
    <submittedName>
        <fullName evidence="2">Regulatory protein LuxR</fullName>
    </submittedName>
</protein>
<dbReference type="Proteomes" id="UP000245698">
    <property type="component" value="Unassembled WGS sequence"/>
</dbReference>
<organism evidence="2 3">
    <name type="scientific">Mesorhizobium delmotii</name>
    <dbReference type="NCBI Taxonomy" id="1631247"/>
    <lineage>
        <taxon>Bacteria</taxon>
        <taxon>Pseudomonadati</taxon>
        <taxon>Pseudomonadota</taxon>
        <taxon>Alphaproteobacteria</taxon>
        <taxon>Hyphomicrobiales</taxon>
        <taxon>Phyllobacteriaceae</taxon>
        <taxon>Mesorhizobium</taxon>
    </lineage>
</organism>
<dbReference type="EMBL" id="FUIG01000043">
    <property type="protein sequence ID" value="SJM33599.1"/>
    <property type="molecule type" value="Genomic_DNA"/>
</dbReference>
<dbReference type="InterPro" id="IPR016032">
    <property type="entry name" value="Sig_transdc_resp-reg_C-effctor"/>
</dbReference>
<dbReference type="GO" id="GO:0006355">
    <property type="term" value="P:regulation of DNA-templated transcription"/>
    <property type="evidence" value="ECO:0007669"/>
    <property type="project" value="InterPro"/>
</dbReference>
<dbReference type="Gene3D" id="1.10.10.10">
    <property type="entry name" value="Winged helix-like DNA-binding domain superfamily/Winged helix DNA-binding domain"/>
    <property type="match status" value="1"/>
</dbReference>
<keyword evidence="3" id="KW-1185">Reference proteome</keyword>
<dbReference type="GO" id="GO:0003677">
    <property type="term" value="F:DNA binding"/>
    <property type="evidence" value="ECO:0007669"/>
    <property type="project" value="InterPro"/>
</dbReference>
<gene>
    <name evidence="2" type="ORF">BQ8482_350243</name>
</gene>